<dbReference type="EMBL" id="UKAW01000005">
    <property type="protein sequence ID" value="SXG15342.1"/>
    <property type="molecule type" value="Genomic_DNA"/>
</dbReference>
<reference evidence="5 15" key="4">
    <citation type="submission" date="2020-12" db="EMBL/GenBank/DDBJ databases">
        <title>The complete genome of Klebsiella pneumoniae strain 090374.</title>
        <authorList>
            <person name="Wei L."/>
            <person name="Wen H."/>
            <person name="Liu L."/>
            <person name="Feng Y."/>
            <person name="Zong Z."/>
        </authorList>
    </citation>
    <scope>NUCLEOTIDE SEQUENCE [LARGE SCALE GENOMIC DNA]</scope>
    <source>
        <strain evidence="5 15">WCHKP090374</strain>
    </source>
</reference>
<evidence type="ECO:0000313" key="16">
    <source>
        <dbReference type="Proteomes" id="UP000595568"/>
    </source>
</evidence>
<dbReference type="Proteomes" id="UP000259364">
    <property type="component" value="Unassembled WGS sequence"/>
</dbReference>
<dbReference type="Proteomes" id="UP000257587">
    <property type="component" value="Unassembled WGS sequence"/>
</dbReference>
<dbReference type="EMBL" id="NCMJ01000184">
    <property type="protein sequence ID" value="PLE24481.1"/>
    <property type="molecule type" value="Genomic_DNA"/>
</dbReference>
<dbReference type="Proteomes" id="UP000439817">
    <property type="component" value="Chromosome"/>
</dbReference>
<evidence type="ECO:0000313" key="13">
    <source>
        <dbReference type="Proteomes" id="UP000259364"/>
    </source>
</evidence>
<dbReference type="Gene3D" id="3.40.50.10490">
    <property type="entry name" value="Glucose-6-phosphate isomerase like protein, domain 1"/>
    <property type="match status" value="2"/>
</dbReference>
<dbReference type="EMBL" id="CP068602">
    <property type="protein sequence ID" value="QQZ70340.1"/>
    <property type="molecule type" value="Genomic_DNA"/>
</dbReference>
<organism evidence="9 11">
    <name type="scientific">Klebsiella pneumoniae</name>
    <dbReference type="NCBI Taxonomy" id="573"/>
    <lineage>
        <taxon>Bacteria</taxon>
        <taxon>Pseudomonadati</taxon>
        <taxon>Pseudomonadota</taxon>
        <taxon>Gammaproteobacteria</taxon>
        <taxon>Enterobacterales</taxon>
        <taxon>Enterobacteriaceae</taxon>
        <taxon>Klebsiella/Raoultella group</taxon>
        <taxon>Klebsiella</taxon>
        <taxon>Klebsiella pneumoniae complex</taxon>
    </lineage>
</organism>
<sequence>MHVEDYMNETPACLLAMLTQTREDLWQAAKALTERGVTRIILTGSGTSYHGALTARSFMQQWCGLPVDVYWPFLLDDSALTLSDKALVIGISQGGGSLSTLAAMERARAAGHLTASMAGEAPAVIDRAADLVLTVPCGEERAGAKTKGYHCTILNLMLLGLAVASRQRRLSDEERKALLVRMDTTFNHLPTLIEASQAWVLNHARPLIDSADIRLTGPARLFGTVQEGALKMLETLRCPVAGYEFEEFIHGIYNAFDERSTLIMLDPFPDERQDRLAEILGGWTQHIYRIGPQVENNGKNMPFAFINDPDFAVFEYIIPLQMVCARLPPVKGIDPAIPKDPHFHQKMKSKQLN</sequence>
<dbReference type="AlphaFoldDB" id="A0A081LWM0"/>
<evidence type="ECO:0000313" key="8">
    <source>
        <dbReference type="EMBL" id="SWF75528.1"/>
    </source>
</evidence>
<dbReference type="EMBL" id="UJHH01000022">
    <property type="protein sequence ID" value="SWF75528.1"/>
    <property type="molecule type" value="Genomic_DNA"/>
</dbReference>
<evidence type="ECO:0000313" key="7">
    <source>
        <dbReference type="EMBL" id="SVN66412.1"/>
    </source>
</evidence>
<evidence type="ECO:0000313" key="6">
    <source>
        <dbReference type="EMBL" id="QQZ70340.1"/>
    </source>
</evidence>
<evidence type="ECO:0000313" key="9">
    <source>
        <dbReference type="EMBL" id="SXG15342.1"/>
    </source>
</evidence>
<dbReference type="GO" id="GO:0006487">
    <property type="term" value="P:protein N-linked glycosylation"/>
    <property type="evidence" value="ECO:0007669"/>
    <property type="project" value="TreeGrafter"/>
</dbReference>
<name>A0A081LWM0_KLEPN</name>
<dbReference type="InterPro" id="IPR046348">
    <property type="entry name" value="SIS_dom_sf"/>
</dbReference>
<evidence type="ECO:0000259" key="2">
    <source>
        <dbReference type="PROSITE" id="PS51464"/>
    </source>
</evidence>
<accession>A0A081LWM0</accession>
<dbReference type="Proteomes" id="UP000234439">
    <property type="component" value="Unassembled WGS sequence"/>
</dbReference>
<dbReference type="PANTHER" id="PTHR10937:SF17">
    <property type="entry name" value="GLUCOSAMINE-FRUCTOSE-6-PHOSPHATE AMINOTRANSFERASE"/>
    <property type="match status" value="1"/>
</dbReference>
<evidence type="ECO:0000313" key="5">
    <source>
        <dbReference type="EMBL" id="QQL35062.1"/>
    </source>
</evidence>
<dbReference type="EMBL" id="CP063008">
    <property type="protein sequence ID" value="QOU50552.1"/>
    <property type="molecule type" value="Genomic_DNA"/>
</dbReference>
<feature type="domain" description="SIS" evidence="2">
    <location>
        <begin position="28"/>
        <end position="169"/>
    </location>
</feature>
<accession>A0A0J2JGV4</accession>
<reference evidence="6 16" key="5">
    <citation type="submission" date="2021-01" db="EMBL/GenBank/DDBJ databases">
        <title>Genome sequencing of apramycin resistant K. pneumoniae.</title>
        <authorList>
            <person name="Chen L."/>
            <person name="Kreiswirth B."/>
        </authorList>
    </citation>
    <scope>NUCLEOTIDE SEQUENCE [LARGE SCALE GENOMIC DNA]</scope>
    <source>
        <strain evidence="6 16">59493</strain>
    </source>
</reference>
<keyword evidence="1" id="KW-0677">Repeat</keyword>
<keyword evidence="9" id="KW-0808">Transferase</keyword>
<dbReference type="EMBL" id="CP066534">
    <property type="protein sequence ID" value="QQL35062.1"/>
    <property type="molecule type" value="Genomic_DNA"/>
</dbReference>
<dbReference type="EC" id="2.6.1.16" evidence="9"/>
<dbReference type="GO" id="GO:0097367">
    <property type="term" value="F:carbohydrate derivative binding"/>
    <property type="evidence" value="ECO:0007669"/>
    <property type="project" value="InterPro"/>
</dbReference>
<proteinExistence type="predicted"/>
<dbReference type="CDD" id="cd05008">
    <property type="entry name" value="SIS_GlmS_GlmD_1"/>
    <property type="match status" value="1"/>
</dbReference>
<evidence type="ECO:0000313" key="14">
    <source>
        <dbReference type="Proteomes" id="UP000439817"/>
    </source>
</evidence>
<dbReference type="KEGG" id="kpb:FH42_23770"/>
<dbReference type="KEGG" id="kpnu:LI86_19375"/>
<evidence type="ECO:0000256" key="1">
    <source>
        <dbReference type="ARBA" id="ARBA00022737"/>
    </source>
</evidence>
<dbReference type="Proteomes" id="UP000595568">
    <property type="component" value="Chromosome"/>
</dbReference>
<evidence type="ECO:0000313" key="10">
    <source>
        <dbReference type="Proteomes" id="UP000234439"/>
    </source>
</evidence>
<evidence type="ECO:0000313" key="11">
    <source>
        <dbReference type="Proteomes" id="UP000257587"/>
    </source>
</evidence>
<dbReference type="Proteomes" id="UP000258905">
    <property type="component" value="Unassembled WGS sequence"/>
</dbReference>
<dbReference type="Proteomes" id="UP000532829">
    <property type="component" value="Chromosome"/>
</dbReference>
<dbReference type="InterPro" id="IPR001347">
    <property type="entry name" value="SIS_dom"/>
</dbReference>
<evidence type="ECO:0000313" key="15">
    <source>
        <dbReference type="Proteomes" id="UP000532829"/>
    </source>
</evidence>
<dbReference type="GO" id="GO:0006047">
    <property type="term" value="P:UDP-N-acetylglucosamine metabolic process"/>
    <property type="evidence" value="ECO:0007669"/>
    <property type="project" value="TreeGrafter"/>
</dbReference>
<dbReference type="CDD" id="cd05009">
    <property type="entry name" value="SIS_GlmS_GlmD_2"/>
    <property type="match status" value="1"/>
</dbReference>
<dbReference type="PROSITE" id="PS51464">
    <property type="entry name" value="SIS"/>
    <property type="match status" value="1"/>
</dbReference>
<dbReference type="SUPFAM" id="SSF53697">
    <property type="entry name" value="SIS domain"/>
    <property type="match status" value="1"/>
</dbReference>
<reference evidence="11 12" key="2">
    <citation type="submission" date="2018-08" db="EMBL/GenBank/DDBJ databases">
        <authorList>
            <consortium name="Pathogen Informatics"/>
        </authorList>
    </citation>
    <scope>NUCLEOTIDE SEQUENCE [LARGE SCALE GENOMIC DNA]</scope>
    <source>
        <strain evidence="9 11">EuSCAPE_AT002</strain>
        <strain evidence="7 12">EuSCAPE_GR003</strain>
        <strain evidence="8 13">EuSCAPE_UK014</strain>
    </source>
</reference>
<evidence type="ECO:0000313" key="4">
    <source>
        <dbReference type="EMBL" id="QOU50552.1"/>
    </source>
</evidence>
<dbReference type="PANTHER" id="PTHR10937">
    <property type="entry name" value="GLUCOSAMINE--FRUCTOSE-6-PHOSPHATE AMINOTRANSFERASE, ISOMERIZING"/>
    <property type="match status" value="1"/>
</dbReference>
<dbReference type="Pfam" id="PF01380">
    <property type="entry name" value="SIS"/>
    <property type="match status" value="1"/>
</dbReference>
<dbReference type="RefSeq" id="WP_002893005.1">
    <property type="nucleotide sequence ID" value="NZ_AP018671.1"/>
</dbReference>
<protein>
    <submittedName>
        <fullName evidence="9">Glucosamine--fructose-6-phosphate aminotransferase</fullName>
        <ecNumber evidence="9">2.6.1.16</ecNumber>
    </submittedName>
    <submittedName>
        <fullName evidence="3">SIS domain-containing protein</fullName>
    </submittedName>
</protein>
<dbReference type="KEGG" id="kpne:KU54_019545"/>
<reference evidence="3 10" key="1">
    <citation type="journal article" date="2017" name="J. Infect. Dis.">
        <title>An Analysis of the Epidemic of Klebsiella pneumoniae Carbapenemase-Producing K. pneumoniae: Convergence of Two Evolutionary Mechanisms Creates the Perfect Storm.</title>
        <authorList>
            <person name="Rojas L.J."/>
            <person name="Weinstock G.M."/>
            <person name="De La Cadena E."/>
            <person name="Diaz L."/>
            <person name="Rios R."/>
            <person name="Hanson B.M."/>
            <person name="Brown J.S."/>
            <person name="Vats P."/>
            <person name="Phillips D.S."/>
            <person name="Nguyen H."/>
            <person name="Hujer K.M."/>
            <person name="Correa A."/>
            <person name="Adams M.D."/>
            <person name="Perez F."/>
            <person name="Sodergren E."/>
            <person name="Narechania A."/>
            <person name="Planet P.J."/>
            <person name="Villegas M.V."/>
            <person name="Bonomo R.A."/>
            <person name="Arias C.A."/>
        </authorList>
    </citation>
    <scope>NUCLEOTIDE SEQUENCE [LARGE SCALE GENOMIC DNA]</scope>
    <source>
        <strain evidence="3 10">COL-Kpn30</strain>
    </source>
</reference>
<dbReference type="EMBL" id="UIUC01000023">
    <property type="protein sequence ID" value="SVN66412.1"/>
    <property type="molecule type" value="Genomic_DNA"/>
</dbReference>
<reference evidence="4 14" key="3">
    <citation type="journal article" date="2020" name="Antibiotics">
        <title>Molecular Typing, Characterization of Antimicrobial Resistance, Virulence Profiling and Analysis of Whole-Genome Sequence of Clinical Klebsiella pneumoniae Isolates.</title>
        <authorList>
            <person name="Shelenkov A."/>
            <person name="Mikhaylova Y."/>
            <person name="Yanushevich Y."/>
            <person name="Samoilov A."/>
            <person name="Petrova L."/>
            <person name="Fomina V."/>
            <person name="Gusarov V."/>
            <person name="Zamyatin M."/>
            <person name="Shagin D."/>
            <person name="Akimkin V."/>
        </authorList>
    </citation>
    <scope>NUCLEOTIDE SEQUENCE [LARGE SCALE GENOMIC DNA]</scope>
    <source>
        <strain evidence="4 14">CriePir120</strain>
    </source>
</reference>
<gene>
    <name evidence="9" type="primary">glmS_1</name>
    <name evidence="8" type="synonym">glmS_2</name>
    <name evidence="7" type="synonym">glmS_3</name>
    <name evidence="3" type="ORF">B6I68_27670</name>
    <name evidence="4" type="ORF">GJJ08_019730</name>
    <name evidence="5" type="ORF">H3G96_007560</name>
    <name evidence="6" type="ORF">JMZ77_19380</name>
    <name evidence="9" type="ORF">SAMEA3499874_02541</name>
    <name evidence="7" type="ORF">SAMEA3649591_04463</name>
    <name evidence="8" type="ORF">SAMEA3720909_04176</name>
</gene>
<evidence type="ECO:0000313" key="3">
    <source>
        <dbReference type="EMBL" id="PLE24481.1"/>
    </source>
</evidence>
<dbReference type="InterPro" id="IPR035490">
    <property type="entry name" value="GlmS/FrlB_SIS"/>
</dbReference>
<evidence type="ECO:0000313" key="12">
    <source>
        <dbReference type="Proteomes" id="UP000258905"/>
    </source>
</evidence>
<dbReference type="GO" id="GO:0006002">
    <property type="term" value="P:fructose 6-phosphate metabolic process"/>
    <property type="evidence" value="ECO:0007669"/>
    <property type="project" value="TreeGrafter"/>
</dbReference>
<dbReference type="GO" id="GO:0004360">
    <property type="term" value="F:glutamine-fructose-6-phosphate transaminase (isomerizing) activity"/>
    <property type="evidence" value="ECO:0007669"/>
    <property type="project" value="UniProtKB-EC"/>
</dbReference>
<keyword evidence="9" id="KW-0032">Aminotransferase</keyword>
<dbReference type="InterPro" id="IPR035466">
    <property type="entry name" value="GlmS/AgaS_SIS"/>
</dbReference>